<reference evidence="3 4" key="1">
    <citation type="journal article" date="2019" name="Nat. Microbiol.">
        <title>Mediterranean grassland soil C-N compound turnover is dependent on rainfall and depth, and is mediated by genomically divergent microorganisms.</title>
        <authorList>
            <person name="Diamond S."/>
            <person name="Andeer P.F."/>
            <person name="Li Z."/>
            <person name="Crits-Christoph A."/>
            <person name="Burstein D."/>
            <person name="Anantharaman K."/>
            <person name="Lane K.R."/>
            <person name="Thomas B.C."/>
            <person name="Pan C."/>
            <person name="Northen T.R."/>
            <person name="Banfield J.F."/>
        </authorList>
    </citation>
    <scope>NUCLEOTIDE SEQUENCE [LARGE SCALE GENOMIC DNA]</scope>
    <source>
        <strain evidence="3">NP_2</strain>
    </source>
</reference>
<dbReference type="InterPro" id="IPR032710">
    <property type="entry name" value="NTF2-like_dom_sf"/>
</dbReference>
<dbReference type="SUPFAM" id="SSF54427">
    <property type="entry name" value="NTF2-like"/>
    <property type="match status" value="1"/>
</dbReference>
<dbReference type="EMBL" id="VBAJ01000355">
    <property type="protein sequence ID" value="TMJ00151.1"/>
    <property type="molecule type" value="Genomic_DNA"/>
</dbReference>
<dbReference type="GO" id="GO:0051213">
    <property type="term" value="F:dioxygenase activity"/>
    <property type="evidence" value="ECO:0007669"/>
    <property type="project" value="UniProtKB-KW"/>
</dbReference>
<sequence>MRGFYMARRPAKAVKSALSAPEAERFLFAEARMLDERRFDEWETLFTDDGSYWVPIDPRKALGQGVSIISDDRKRIHERVYRLTQTPVLDQNPPSRTIRFVS</sequence>
<evidence type="ECO:0000313" key="3">
    <source>
        <dbReference type="EMBL" id="TMJ00151.1"/>
    </source>
</evidence>
<feature type="non-terminal residue" evidence="3">
    <location>
        <position position="102"/>
    </location>
</feature>
<keyword evidence="3" id="KW-0223">Dioxygenase</keyword>
<name>A0A537KWN8_9BACT</name>
<dbReference type="PANTHER" id="PTHR41534">
    <property type="entry name" value="BLR3401 PROTEIN"/>
    <property type="match status" value="1"/>
</dbReference>
<proteinExistence type="inferred from homology"/>
<dbReference type="AlphaFoldDB" id="A0A537KWN8"/>
<dbReference type="InterPro" id="IPR000391">
    <property type="entry name" value="Rng_hydr_dOase-bsu"/>
</dbReference>
<comment type="caution">
    <text evidence="3">The sequence shown here is derived from an EMBL/GenBank/DDBJ whole genome shotgun (WGS) entry which is preliminary data.</text>
</comment>
<keyword evidence="2" id="KW-0560">Oxidoreductase</keyword>
<dbReference type="Gene3D" id="3.10.450.50">
    <property type="match status" value="1"/>
</dbReference>
<dbReference type="PANTHER" id="PTHR41534:SF2">
    <property type="entry name" value="3-PHENYLPROPIONATE_CINNAMIC ACID DIOXYGENASE SUBUNIT BETA"/>
    <property type="match status" value="1"/>
</dbReference>
<dbReference type="Proteomes" id="UP000318661">
    <property type="component" value="Unassembled WGS sequence"/>
</dbReference>
<dbReference type="Pfam" id="PF00866">
    <property type="entry name" value="Ring_hydroxyl_B"/>
    <property type="match status" value="1"/>
</dbReference>
<dbReference type="GO" id="GO:0019380">
    <property type="term" value="P:3-phenylpropionate catabolic process"/>
    <property type="evidence" value="ECO:0007669"/>
    <property type="project" value="TreeGrafter"/>
</dbReference>
<evidence type="ECO:0000256" key="2">
    <source>
        <dbReference type="ARBA" id="ARBA00023002"/>
    </source>
</evidence>
<organism evidence="3 4">
    <name type="scientific">Candidatus Segetimicrobium genomatis</name>
    <dbReference type="NCBI Taxonomy" id="2569760"/>
    <lineage>
        <taxon>Bacteria</taxon>
        <taxon>Bacillati</taxon>
        <taxon>Candidatus Sysuimicrobiota</taxon>
        <taxon>Candidatus Sysuimicrobiia</taxon>
        <taxon>Candidatus Sysuimicrobiales</taxon>
        <taxon>Candidatus Segetimicrobiaceae</taxon>
        <taxon>Candidatus Segetimicrobium</taxon>
    </lineage>
</organism>
<gene>
    <name evidence="3" type="ORF">E6G99_13105</name>
</gene>
<evidence type="ECO:0000313" key="4">
    <source>
        <dbReference type="Proteomes" id="UP000318661"/>
    </source>
</evidence>
<comment type="similarity">
    <text evidence="1">Belongs to the bacterial ring-hydroxylating dioxygenase beta subunit family.</text>
</comment>
<protein>
    <submittedName>
        <fullName evidence="3">Ring-hydroxylating dioxygenase subunit beta</fullName>
    </submittedName>
</protein>
<accession>A0A537KWN8</accession>
<evidence type="ECO:0000256" key="1">
    <source>
        <dbReference type="ARBA" id="ARBA00009570"/>
    </source>
</evidence>